<evidence type="ECO:0000313" key="9">
    <source>
        <dbReference type="EMBL" id="OMJ15962.1"/>
    </source>
</evidence>
<dbReference type="Gene3D" id="3.40.50.300">
    <property type="entry name" value="P-loop containing nucleotide triphosphate hydrolases"/>
    <property type="match status" value="1"/>
</dbReference>
<dbReference type="GO" id="GO:0005324">
    <property type="term" value="F:long-chain fatty acid transmembrane transporter activity"/>
    <property type="evidence" value="ECO:0007669"/>
    <property type="project" value="TreeGrafter"/>
</dbReference>
<feature type="compositionally biased region" description="Polar residues" evidence="6">
    <location>
        <begin position="820"/>
        <end position="844"/>
    </location>
</feature>
<dbReference type="CDD" id="cd03223">
    <property type="entry name" value="ABCD_peroxisomal_ALDP"/>
    <property type="match status" value="1"/>
</dbReference>
<feature type="region of interest" description="Disordered" evidence="6">
    <location>
        <begin position="811"/>
        <end position="850"/>
    </location>
</feature>
<evidence type="ECO:0000256" key="2">
    <source>
        <dbReference type="ARBA" id="ARBA00022448"/>
    </source>
</evidence>
<keyword evidence="2" id="KW-0813">Transport</keyword>
<evidence type="ECO:0000256" key="4">
    <source>
        <dbReference type="ARBA" id="ARBA00022989"/>
    </source>
</evidence>
<evidence type="ECO:0000259" key="8">
    <source>
        <dbReference type="PROSITE" id="PS50893"/>
    </source>
</evidence>
<dbReference type="SUPFAM" id="SSF52540">
    <property type="entry name" value="P-loop containing nucleoside triphosphate hydrolases"/>
    <property type="match status" value="1"/>
</dbReference>
<evidence type="ECO:0000256" key="7">
    <source>
        <dbReference type="SAM" id="Phobius"/>
    </source>
</evidence>
<comment type="similarity">
    <text evidence="1">Belongs to the ABC transporter superfamily. ABCD family. Peroxisomal fatty acyl CoA transporter (TC 3.A.1.203) subfamily.</text>
</comment>
<dbReference type="GO" id="GO:0140359">
    <property type="term" value="F:ABC-type transporter activity"/>
    <property type="evidence" value="ECO:0007669"/>
    <property type="project" value="InterPro"/>
</dbReference>
<evidence type="ECO:0000256" key="6">
    <source>
        <dbReference type="SAM" id="MobiDB-lite"/>
    </source>
</evidence>
<dbReference type="GO" id="GO:0015910">
    <property type="term" value="P:long-chain fatty acid import into peroxisome"/>
    <property type="evidence" value="ECO:0007669"/>
    <property type="project" value="TreeGrafter"/>
</dbReference>
<reference evidence="9 10" key="1">
    <citation type="submission" date="2017-01" db="EMBL/GenBank/DDBJ databases">
        <authorList>
            <person name="Mah S.A."/>
            <person name="Swanson W.J."/>
            <person name="Moy G.W."/>
            <person name="Vacquier V.D."/>
        </authorList>
    </citation>
    <scope>NUCLEOTIDE SEQUENCE [LARGE SCALE GENOMIC DNA]</scope>
    <source>
        <strain evidence="9 10">GSMNP</strain>
    </source>
</reference>
<keyword evidence="4 7" id="KW-1133">Transmembrane helix</keyword>
<dbReference type="InterPro" id="IPR003439">
    <property type="entry name" value="ABC_transporter-like_ATP-bd"/>
</dbReference>
<gene>
    <name evidence="9" type="ORF">AYI70_g6905</name>
</gene>
<keyword evidence="9" id="KW-0547">Nucleotide-binding</keyword>
<dbReference type="InterPro" id="IPR011527">
    <property type="entry name" value="ABC1_TM_dom"/>
</dbReference>
<dbReference type="InterPro" id="IPR050835">
    <property type="entry name" value="ABC_transporter_sub-D"/>
</dbReference>
<dbReference type="GO" id="GO:0005778">
    <property type="term" value="C:peroxisomal membrane"/>
    <property type="evidence" value="ECO:0007669"/>
    <property type="project" value="TreeGrafter"/>
</dbReference>
<feature type="transmembrane region" description="Helical" evidence="7">
    <location>
        <begin position="164"/>
        <end position="187"/>
    </location>
</feature>
<organism evidence="9 10">
    <name type="scientific">Smittium culicis</name>
    <dbReference type="NCBI Taxonomy" id="133412"/>
    <lineage>
        <taxon>Eukaryota</taxon>
        <taxon>Fungi</taxon>
        <taxon>Fungi incertae sedis</taxon>
        <taxon>Zoopagomycota</taxon>
        <taxon>Kickxellomycotina</taxon>
        <taxon>Harpellomycetes</taxon>
        <taxon>Harpellales</taxon>
        <taxon>Legeriomycetaceae</taxon>
        <taxon>Smittium</taxon>
    </lineage>
</organism>
<protein>
    <submittedName>
        <fullName evidence="9">ATP-binding cassette sub-family D member 2</fullName>
    </submittedName>
</protein>
<keyword evidence="5 7" id="KW-0472">Membrane</keyword>
<dbReference type="GO" id="GO:0006635">
    <property type="term" value="P:fatty acid beta-oxidation"/>
    <property type="evidence" value="ECO:0007669"/>
    <property type="project" value="TreeGrafter"/>
</dbReference>
<proteinExistence type="inferred from homology"/>
<dbReference type="PANTHER" id="PTHR11384">
    <property type="entry name" value="ATP-BINDING CASSETTE, SUB-FAMILY D MEMBER"/>
    <property type="match status" value="1"/>
</dbReference>
<dbReference type="InterPro" id="IPR017871">
    <property type="entry name" value="ABC_transporter-like_CS"/>
</dbReference>
<keyword evidence="10" id="KW-1185">Reference proteome</keyword>
<dbReference type="PROSITE" id="PS00211">
    <property type="entry name" value="ABC_TRANSPORTER_1"/>
    <property type="match status" value="1"/>
</dbReference>
<accession>A0A1R1XMV9</accession>
<dbReference type="Proteomes" id="UP000187283">
    <property type="component" value="Unassembled WGS sequence"/>
</dbReference>
<dbReference type="GO" id="GO:0042760">
    <property type="term" value="P:very long-chain fatty acid catabolic process"/>
    <property type="evidence" value="ECO:0007669"/>
    <property type="project" value="TreeGrafter"/>
</dbReference>
<dbReference type="InterPro" id="IPR027417">
    <property type="entry name" value="P-loop_NTPase"/>
</dbReference>
<dbReference type="EMBL" id="LSSN01002495">
    <property type="protein sequence ID" value="OMJ15962.1"/>
    <property type="molecule type" value="Genomic_DNA"/>
</dbReference>
<dbReference type="PANTHER" id="PTHR11384:SF67">
    <property type="entry name" value="ATP-BINDING CASSETTE SUB-FAMILY D MEMBER 1"/>
    <property type="match status" value="1"/>
</dbReference>
<dbReference type="Pfam" id="PF00005">
    <property type="entry name" value="ABC_tran"/>
    <property type="match status" value="1"/>
</dbReference>
<name>A0A1R1XMV9_9FUNG</name>
<dbReference type="PROSITE" id="PS50893">
    <property type="entry name" value="ABC_TRANSPORTER_2"/>
    <property type="match status" value="1"/>
</dbReference>
<feature type="transmembrane region" description="Helical" evidence="7">
    <location>
        <begin position="207"/>
        <end position="227"/>
    </location>
</feature>
<evidence type="ECO:0000256" key="3">
    <source>
        <dbReference type="ARBA" id="ARBA00022692"/>
    </source>
</evidence>
<evidence type="ECO:0000256" key="1">
    <source>
        <dbReference type="ARBA" id="ARBA00008575"/>
    </source>
</evidence>
<comment type="caution">
    <text evidence="9">The sequence shown here is derived from an EMBL/GenBank/DDBJ whole genome shotgun (WGS) entry which is preliminary data.</text>
</comment>
<sequence>MSSIKKYDSIFSSNTFLAVTSGISTILFLTNYYQHKKTSKKVNDYLNHINRGLSSASFRNFRHLIPKKSSQDELKDTFDADSEFFLQEFSENPHKSESDYSSVKIKISSKSKIGLSQASLVNPKSTPSSSSPPVRKLGSVDKRFLFQIKAILRILIPNWYCKEIFIICIHSLFLVLRTWISVVIAELDGKIVKYLIQAKGKKFLGGLLTWFVLSIPATYTNSMIRYLESKLSIAFRTRLFTYVNNLYLNDQNNYYKISNLDTRIKNPDQYITADITRFCSSLSLLFSSIGKPTLDMIIFNIQLTRSLGSLGTGALAVFYFISVAFLRKITPPFGKLVATQAVIEGQFRADHARIVTSSEEIAFYKGDKTEKKNVIKSLNNLINFSLLIMKKRFYHVIAEDMVVKYIWSSIGYILCAFPFFRNIGSLDTGAAASAKRMQQFITNKRIMVNISEAGGKLMYSTKKVMELSGYTERVFSLIQTCHALRLDYYPDQYNKLSSPSSDYELTLAGARRVVYDDFMGIKLTCVPIIAPNTNPYLPGEILVQPLIWHVKPGDHWFVKGPGGVGKTSMLRIISEIWPVFSGVVEKPPAGEIMYVPFRAYMCIGTLRDQIIYPDTYEEMIQNGCTDRDLLEILKVATLEYLPDREGGLDSVKAWNDVLSGGERQRMCMARLFYHQPIFAILDECTSAVSFETEGKMYDYAKSIGITLITISHRNSLAKYHDYILRLGDSYASSMPSLGVKQDDISPSFELDKSNSTEKDVASYAGRAWTDVELAALDESEDIIQATSANNDVYSKPDNNYGVAWQTAKINNSKNEHQKTDLSPSTTNNITDSQSDNSIELSEGSSDFDINVPSSDKSEVLRLRNVLSERKQIYQQWESRLKYIKSYLSKVELDQSVIDALK</sequence>
<evidence type="ECO:0000256" key="5">
    <source>
        <dbReference type="ARBA" id="ARBA00023136"/>
    </source>
</evidence>
<dbReference type="Pfam" id="PF06472">
    <property type="entry name" value="ABC_membrane_2"/>
    <property type="match status" value="1"/>
</dbReference>
<dbReference type="GO" id="GO:0016887">
    <property type="term" value="F:ATP hydrolysis activity"/>
    <property type="evidence" value="ECO:0007669"/>
    <property type="project" value="InterPro"/>
</dbReference>
<evidence type="ECO:0000313" key="10">
    <source>
        <dbReference type="Proteomes" id="UP000187283"/>
    </source>
</evidence>
<dbReference type="AlphaFoldDB" id="A0A1R1XMV9"/>
<keyword evidence="3 7" id="KW-0812">Transmembrane</keyword>
<feature type="transmembrane region" description="Helical" evidence="7">
    <location>
        <begin position="15"/>
        <end position="33"/>
    </location>
</feature>
<dbReference type="GO" id="GO:0005524">
    <property type="term" value="F:ATP binding"/>
    <property type="evidence" value="ECO:0007669"/>
    <property type="project" value="UniProtKB-KW"/>
</dbReference>
<feature type="transmembrane region" description="Helical" evidence="7">
    <location>
        <begin position="306"/>
        <end position="326"/>
    </location>
</feature>
<dbReference type="GO" id="GO:0007031">
    <property type="term" value="P:peroxisome organization"/>
    <property type="evidence" value="ECO:0007669"/>
    <property type="project" value="TreeGrafter"/>
</dbReference>
<dbReference type="STRING" id="133412.A0A1R1XMV9"/>
<feature type="domain" description="ABC transporter" evidence="8">
    <location>
        <begin position="528"/>
        <end position="753"/>
    </location>
</feature>
<keyword evidence="9" id="KW-0067">ATP-binding</keyword>
<dbReference type="OrthoDB" id="422637at2759"/>